<evidence type="ECO:0000313" key="2">
    <source>
        <dbReference type="Proteomes" id="UP001164539"/>
    </source>
</evidence>
<dbReference type="Proteomes" id="UP001164539">
    <property type="component" value="Chromosome 5"/>
</dbReference>
<organism evidence="1 2">
    <name type="scientific">Melia azedarach</name>
    <name type="common">Chinaberry tree</name>
    <dbReference type="NCBI Taxonomy" id="155640"/>
    <lineage>
        <taxon>Eukaryota</taxon>
        <taxon>Viridiplantae</taxon>
        <taxon>Streptophyta</taxon>
        <taxon>Embryophyta</taxon>
        <taxon>Tracheophyta</taxon>
        <taxon>Spermatophyta</taxon>
        <taxon>Magnoliopsida</taxon>
        <taxon>eudicotyledons</taxon>
        <taxon>Gunneridae</taxon>
        <taxon>Pentapetalae</taxon>
        <taxon>rosids</taxon>
        <taxon>malvids</taxon>
        <taxon>Sapindales</taxon>
        <taxon>Meliaceae</taxon>
        <taxon>Melia</taxon>
    </lineage>
</organism>
<dbReference type="EMBL" id="CM051398">
    <property type="protein sequence ID" value="KAJ4719096.1"/>
    <property type="molecule type" value="Genomic_DNA"/>
</dbReference>
<proteinExistence type="predicted"/>
<keyword evidence="2" id="KW-1185">Reference proteome</keyword>
<reference evidence="1 2" key="1">
    <citation type="journal article" date="2023" name="Science">
        <title>Complex scaffold remodeling in plant triterpene biosynthesis.</title>
        <authorList>
            <person name="De La Pena R."/>
            <person name="Hodgson H."/>
            <person name="Liu J.C."/>
            <person name="Stephenson M.J."/>
            <person name="Martin A.C."/>
            <person name="Owen C."/>
            <person name="Harkess A."/>
            <person name="Leebens-Mack J."/>
            <person name="Jimenez L.E."/>
            <person name="Osbourn A."/>
            <person name="Sattely E.S."/>
        </authorList>
    </citation>
    <scope>NUCLEOTIDE SEQUENCE [LARGE SCALE GENOMIC DNA]</scope>
    <source>
        <strain evidence="2">cv. JPN11</strain>
        <tissue evidence="1">Leaf</tissue>
    </source>
</reference>
<comment type="caution">
    <text evidence="1">The sequence shown here is derived from an EMBL/GenBank/DDBJ whole genome shotgun (WGS) entry which is preliminary data.</text>
</comment>
<gene>
    <name evidence="1" type="ORF">OWV82_010714</name>
</gene>
<evidence type="ECO:0000313" key="1">
    <source>
        <dbReference type="EMBL" id="KAJ4719096.1"/>
    </source>
</evidence>
<accession>A0ACC1Y624</accession>
<protein>
    <submittedName>
        <fullName evidence="1">Uncharacterized protein</fullName>
    </submittedName>
</protein>
<sequence length="92" mass="10370">MCSYSFGFGIFDICYVFHMTWERPLGTLRTCVSSQLCIDGFVHMGGLADDQGEGVALTFGHECLLYLKFCAPLADTPYTESHRRMTQAQYVI</sequence>
<name>A0ACC1Y624_MELAZ</name>